<organism evidence="1 2">
    <name type="scientific">Xenoophorus captivus</name>
    <dbReference type="NCBI Taxonomy" id="1517983"/>
    <lineage>
        <taxon>Eukaryota</taxon>
        <taxon>Metazoa</taxon>
        <taxon>Chordata</taxon>
        <taxon>Craniata</taxon>
        <taxon>Vertebrata</taxon>
        <taxon>Euteleostomi</taxon>
        <taxon>Actinopterygii</taxon>
        <taxon>Neopterygii</taxon>
        <taxon>Teleostei</taxon>
        <taxon>Neoteleostei</taxon>
        <taxon>Acanthomorphata</taxon>
        <taxon>Ovalentaria</taxon>
        <taxon>Atherinomorphae</taxon>
        <taxon>Cyprinodontiformes</taxon>
        <taxon>Goodeidae</taxon>
        <taxon>Xenoophorus</taxon>
    </lineage>
</organism>
<protein>
    <submittedName>
        <fullName evidence="1">Uncharacterized protein</fullName>
    </submittedName>
</protein>
<dbReference type="Proteomes" id="UP001434883">
    <property type="component" value="Unassembled WGS sequence"/>
</dbReference>
<sequence>MAHTHCRVFLLWIVTPSRHLLTELPSFSQSSENQLCSPSSFVILCYLHALSWFGSYNLFCHIFDYLHCAVIFCSAFKVETRFLSVEGDIRAKVGSMRPTNKAEASSLFRLSIWLNVNIGKSASVLLLKALN</sequence>
<dbReference type="EMBL" id="JAHRIN010018780">
    <property type="protein sequence ID" value="MEQ2198137.1"/>
    <property type="molecule type" value="Genomic_DNA"/>
</dbReference>
<evidence type="ECO:0000313" key="2">
    <source>
        <dbReference type="Proteomes" id="UP001434883"/>
    </source>
</evidence>
<accession>A0ABV0QQM0</accession>
<reference evidence="1 2" key="1">
    <citation type="submission" date="2021-06" db="EMBL/GenBank/DDBJ databases">
        <authorList>
            <person name="Palmer J.M."/>
        </authorList>
    </citation>
    <scope>NUCLEOTIDE SEQUENCE [LARGE SCALE GENOMIC DNA]</scope>
    <source>
        <strain evidence="1 2">XC_2019</strain>
        <tissue evidence="1">Muscle</tissue>
    </source>
</reference>
<comment type="caution">
    <text evidence="1">The sequence shown here is derived from an EMBL/GenBank/DDBJ whole genome shotgun (WGS) entry which is preliminary data.</text>
</comment>
<gene>
    <name evidence="1" type="ORF">XENOCAPTIV_008350</name>
</gene>
<keyword evidence="2" id="KW-1185">Reference proteome</keyword>
<proteinExistence type="predicted"/>
<name>A0ABV0QQM0_9TELE</name>
<evidence type="ECO:0000313" key="1">
    <source>
        <dbReference type="EMBL" id="MEQ2198137.1"/>
    </source>
</evidence>